<dbReference type="Proteomes" id="UP001190700">
    <property type="component" value="Unassembled WGS sequence"/>
</dbReference>
<reference evidence="7 8" key="1">
    <citation type="journal article" date="2015" name="Genome Biol. Evol.">
        <title>Comparative Genomics of a Bacterivorous Green Alga Reveals Evolutionary Causalities and Consequences of Phago-Mixotrophic Mode of Nutrition.</title>
        <authorList>
            <person name="Burns J.A."/>
            <person name="Paasch A."/>
            <person name="Narechania A."/>
            <person name="Kim E."/>
        </authorList>
    </citation>
    <scope>NUCLEOTIDE SEQUENCE [LARGE SCALE GENOMIC DNA]</scope>
    <source>
        <strain evidence="7 8">PLY_AMNH</strain>
    </source>
</reference>
<evidence type="ECO:0000313" key="8">
    <source>
        <dbReference type="Proteomes" id="UP001190700"/>
    </source>
</evidence>
<dbReference type="InterPro" id="IPR010420">
    <property type="entry name" value="CASTOR/POLLUX/SYM8_dom"/>
</dbReference>
<dbReference type="EMBL" id="LGRX02021531">
    <property type="protein sequence ID" value="KAK3256571.1"/>
    <property type="molecule type" value="Genomic_DNA"/>
</dbReference>
<organism evidence="7 8">
    <name type="scientific">Cymbomonas tetramitiformis</name>
    <dbReference type="NCBI Taxonomy" id="36881"/>
    <lineage>
        <taxon>Eukaryota</taxon>
        <taxon>Viridiplantae</taxon>
        <taxon>Chlorophyta</taxon>
        <taxon>Pyramimonadophyceae</taxon>
        <taxon>Pyramimonadales</taxon>
        <taxon>Pyramimonadaceae</taxon>
        <taxon>Cymbomonas</taxon>
    </lineage>
</organism>
<keyword evidence="4" id="KW-0472">Membrane</keyword>
<keyword evidence="8" id="KW-1185">Reference proteome</keyword>
<feature type="compositionally biased region" description="Low complexity" evidence="5">
    <location>
        <begin position="1"/>
        <end position="14"/>
    </location>
</feature>
<evidence type="ECO:0000256" key="2">
    <source>
        <dbReference type="ARBA" id="ARBA00022692"/>
    </source>
</evidence>
<dbReference type="AlphaFoldDB" id="A0AAE0FB65"/>
<dbReference type="InterPro" id="IPR044849">
    <property type="entry name" value="CASTOR/POLLUX/SYM8-like"/>
</dbReference>
<evidence type="ECO:0000256" key="4">
    <source>
        <dbReference type="ARBA" id="ARBA00023136"/>
    </source>
</evidence>
<keyword evidence="2" id="KW-0812">Transmembrane</keyword>
<proteinExistence type="predicted"/>
<comment type="caution">
    <text evidence="7">The sequence shown here is derived from an EMBL/GenBank/DDBJ whole genome shotgun (WGS) entry which is preliminary data.</text>
</comment>
<feature type="domain" description="CASTOR/POLLUX/SYM8 ion channel conserved" evidence="6">
    <location>
        <begin position="118"/>
        <end position="209"/>
    </location>
</feature>
<name>A0AAE0FB65_9CHLO</name>
<protein>
    <recommendedName>
        <fullName evidence="6">CASTOR/POLLUX/SYM8 ion channel conserved domain-containing protein</fullName>
    </recommendedName>
</protein>
<evidence type="ECO:0000313" key="7">
    <source>
        <dbReference type="EMBL" id="KAK3256571.1"/>
    </source>
</evidence>
<dbReference type="PANTHER" id="PTHR31563:SF13">
    <property type="entry name" value="ION CHANNEL POLLUX-LIKE 1-RELATED"/>
    <property type="match status" value="1"/>
</dbReference>
<dbReference type="GO" id="GO:0006811">
    <property type="term" value="P:monoatomic ion transport"/>
    <property type="evidence" value="ECO:0007669"/>
    <property type="project" value="InterPro"/>
</dbReference>
<dbReference type="GO" id="GO:0016020">
    <property type="term" value="C:membrane"/>
    <property type="evidence" value="ECO:0007669"/>
    <property type="project" value="UniProtKB-SubCell"/>
</dbReference>
<accession>A0AAE0FB65</accession>
<evidence type="ECO:0000256" key="1">
    <source>
        <dbReference type="ARBA" id="ARBA00004141"/>
    </source>
</evidence>
<keyword evidence="3" id="KW-1133">Transmembrane helix</keyword>
<sequence length="293" mass="32390">MGTTLSSTTQLPQLNPAAASREHLRADSYLRSSARTAEKVVLLANSEDDYDADAQALSSLLALQPAISAKAVKKEPTFAPFRTKETERLPDVVVEVSKASSGNLLHSLGGDQSESVENMSNRILAQCMRQSGLAKVYRKLMRHTGTIINIRTYPELEGLTVRMLRSGFSEGLFCGLIRNGQVDFHPHPQERLQAEDRFMIIAPKHTHRAAPAMLCTLAERVRAGDTEAEAEAAQMHRTKARANPEWHFNHWADAGAKTAAAQARETAKAVRHFRSNYDAERMLMCGWRNGVAV</sequence>
<comment type="subcellular location">
    <subcellularLocation>
        <location evidence="1">Membrane</location>
        <topology evidence="1">Multi-pass membrane protein</topology>
    </subcellularLocation>
</comment>
<feature type="region of interest" description="Disordered" evidence="5">
    <location>
        <begin position="1"/>
        <end position="22"/>
    </location>
</feature>
<evidence type="ECO:0000256" key="5">
    <source>
        <dbReference type="SAM" id="MobiDB-lite"/>
    </source>
</evidence>
<gene>
    <name evidence="7" type="ORF">CYMTET_34297</name>
</gene>
<dbReference type="PANTHER" id="PTHR31563">
    <property type="entry name" value="ION CHANNEL POLLUX-RELATED"/>
    <property type="match status" value="1"/>
</dbReference>
<dbReference type="Pfam" id="PF06241">
    <property type="entry name" value="Castor_Poll_mid"/>
    <property type="match status" value="1"/>
</dbReference>
<evidence type="ECO:0000256" key="3">
    <source>
        <dbReference type="ARBA" id="ARBA00022989"/>
    </source>
</evidence>
<evidence type="ECO:0000259" key="6">
    <source>
        <dbReference type="Pfam" id="PF06241"/>
    </source>
</evidence>